<feature type="transmembrane region" description="Helical" evidence="1">
    <location>
        <begin position="57"/>
        <end position="78"/>
    </location>
</feature>
<keyword evidence="1" id="KW-1133">Transmembrane helix</keyword>
<dbReference type="EMBL" id="LVZK01000001">
    <property type="protein sequence ID" value="OAP85668.1"/>
    <property type="molecule type" value="Genomic_DNA"/>
</dbReference>
<dbReference type="Proteomes" id="UP000078368">
    <property type="component" value="Unassembled WGS sequence"/>
</dbReference>
<gene>
    <name evidence="2" type="ORF">A4H34_00205</name>
</gene>
<feature type="transmembrane region" description="Helical" evidence="1">
    <location>
        <begin position="20"/>
        <end position="37"/>
    </location>
</feature>
<reference evidence="2 3" key="1">
    <citation type="submission" date="2016-04" db="EMBL/GenBank/DDBJ databases">
        <title>Peptidophaga gingivicola gen. nov., sp. nov., isolated from human subgingival plaque.</title>
        <authorList>
            <person name="Beall C.J."/>
            <person name="Mokrzan E.M."/>
            <person name="Griffen A.L."/>
            <person name="Leys E.J."/>
        </authorList>
    </citation>
    <scope>NUCLEOTIDE SEQUENCE [LARGE SCALE GENOMIC DNA]</scope>
    <source>
        <strain evidence="2 3">BA112</strain>
    </source>
</reference>
<feature type="transmembrane region" description="Helical" evidence="1">
    <location>
        <begin position="223"/>
        <end position="243"/>
    </location>
</feature>
<sequence length="253" mass="27013">MTFVDLLRVHARIAWRQKTLWYTSIPLTLFAVLLSFGGKAPNTGDVRDLVYKAQVMVIFVGIAYAAAFTSLLSAPARLGIGELESSAPVGFMKLRMARVLGPFAVVIVPPLAFLLVMGTIQTVQGKWDGLPMALGVTASTIAPAMLCSIAISAFMGSFLPQAFARIVAVLAWFYLVFSTPAIPVPAPEGTIFGVTGDAVAEGYFGSRPLYALTGPLSSSPGPVTATVSLLWQFTLIVVLLAIGSRLSERFRDR</sequence>
<dbReference type="RefSeq" id="WP_064230666.1">
    <property type="nucleotide sequence ID" value="NZ_LVZK01000001.1"/>
</dbReference>
<accession>A0A179B1S0</accession>
<proteinExistence type="predicted"/>
<dbReference type="AlphaFoldDB" id="A0A179B1S0"/>
<feature type="transmembrane region" description="Helical" evidence="1">
    <location>
        <begin position="162"/>
        <end position="182"/>
    </location>
</feature>
<feature type="transmembrane region" description="Helical" evidence="1">
    <location>
        <begin position="132"/>
        <end position="155"/>
    </location>
</feature>
<dbReference type="STRING" id="1823756.A4H34_00205"/>
<evidence type="ECO:0000313" key="2">
    <source>
        <dbReference type="EMBL" id="OAP85668.1"/>
    </source>
</evidence>
<organism evidence="2 3">
    <name type="scientific">Peptidiphaga gingivicola</name>
    <dbReference type="NCBI Taxonomy" id="2741497"/>
    <lineage>
        <taxon>Bacteria</taxon>
        <taxon>Bacillati</taxon>
        <taxon>Actinomycetota</taxon>
        <taxon>Actinomycetes</taxon>
        <taxon>Actinomycetales</taxon>
        <taxon>Actinomycetaceae</taxon>
        <taxon>Peptidiphaga</taxon>
    </lineage>
</organism>
<protein>
    <submittedName>
        <fullName evidence="2">Uncharacterized protein</fullName>
    </submittedName>
</protein>
<comment type="caution">
    <text evidence="2">The sequence shown here is derived from an EMBL/GenBank/DDBJ whole genome shotgun (WGS) entry which is preliminary data.</text>
</comment>
<evidence type="ECO:0000256" key="1">
    <source>
        <dbReference type="SAM" id="Phobius"/>
    </source>
</evidence>
<dbReference type="OrthoDB" id="3174471at2"/>
<keyword evidence="1" id="KW-0472">Membrane</keyword>
<keyword evidence="1" id="KW-0812">Transmembrane</keyword>
<evidence type="ECO:0000313" key="3">
    <source>
        <dbReference type="Proteomes" id="UP000078368"/>
    </source>
</evidence>
<keyword evidence="3" id="KW-1185">Reference proteome</keyword>
<feature type="transmembrane region" description="Helical" evidence="1">
    <location>
        <begin position="99"/>
        <end position="120"/>
    </location>
</feature>
<name>A0A179B1S0_9ACTO</name>